<feature type="compositionally biased region" description="Acidic residues" evidence="5">
    <location>
        <begin position="208"/>
        <end position="229"/>
    </location>
</feature>
<dbReference type="InterPro" id="IPR012340">
    <property type="entry name" value="NA-bd_OB-fold"/>
</dbReference>
<evidence type="ECO:0000256" key="3">
    <source>
        <dbReference type="ARBA" id="ARBA00022737"/>
    </source>
</evidence>
<name>A0A316YLL9_9BASI</name>
<dbReference type="GO" id="GO:0032040">
    <property type="term" value="C:small-subunit processome"/>
    <property type="evidence" value="ECO:0007669"/>
    <property type="project" value="TreeGrafter"/>
</dbReference>
<feature type="compositionally biased region" description="Basic and acidic residues" evidence="5">
    <location>
        <begin position="73"/>
        <end position="93"/>
    </location>
</feature>
<feature type="compositionally biased region" description="Acidic residues" evidence="5">
    <location>
        <begin position="1140"/>
        <end position="1176"/>
    </location>
</feature>
<feature type="domain" description="S1 motif" evidence="6">
    <location>
        <begin position="1059"/>
        <end position="1135"/>
    </location>
</feature>
<dbReference type="STRING" id="215250.A0A316YLL9"/>
<feature type="compositionally biased region" description="Acidic residues" evidence="5">
    <location>
        <begin position="1591"/>
        <end position="1603"/>
    </location>
</feature>
<dbReference type="SUPFAM" id="SSF50249">
    <property type="entry name" value="Nucleic acid-binding proteins"/>
    <property type="match status" value="7"/>
</dbReference>
<dbReference type="OrthoDB" id="412781at2759"/>
<feature type="region of interest" description="Disordered" evidence="5">
    <location>
        <begin position="203"/>
        <end position="239"/>
    </location>
</feature>
<gene>
    <name evidence="7" type="ORF">FA10DRAFT_103821</name>
</gene>
<dbReference type="PROSITE" id="PS50126">
    <property type="entry name" value="S1"/>
    <property type="match status" value="7"/>
</dbReference>
<keyword evidence="3" id="KW-0677">Repeat</keyword>
<feature type="region of interest" description="Disordered" evidence="5">
    <location>
        <begin position="1581"/>
        <end position="1603"/>
    </location>
</feature>
<dbReference type="PROSITE" id="PS50890">
    <property type="entry name" value="PUA"/>
    <property type="match status" value="1"/>
</dbReference>
<feature type="compositionally biased region" description="Acidic residues" evidence="5">
    <location>
        <begin position="1260"/>
        <end position="1286"/>
    </location>
</feature>
<reference evidence="7 8" key="1">
    <citation type="journal article" date="2018" name="Mol. Biol. Evol.">
        <title>Broad Genomic Sampling Reveals a Smut Pathogenic Ancestry of the Fungal Clade Ustilaginomycotina.</title>
        <authorList>
            <person name="Kijpornyongpan T."/>
            <person name="Mondo S.J."/>
            <person name="Barry K."/>
            <person name="Sandor L."/>
            <person name="Lee J."/>
            <person name="Lipzen A."/>
            <person name="Pangilinan J."/>
            <person name="LaButti K."/>
            <person name="Hainaut M."/>
            <person name="Henrissat B."/>
            <person name="Grigoriev I.V."/>
            <person name="Spatafora J.W."/>
            <person name="Aime M.C."/>
        </authorList>
    </citation>
    <scope>NUCLEOTIDE SEQUENCE [LARGE SCALE GENOMIC DNA]</scope>
    <source>
        <strain evidence="7 8">MCA 4198</strain>
    </source>
</reference>
<dbReference type="InParanoid" id="A0A316YLL9"/>
<dbReference type="Pfam" id="PF00575">
    <property type="entry name" value="S1"/>
    <property type="match status" value="1"/>
</dbReference>
<evidence type="ECO:0000256" key="5">
    <source>
        <dbReference type="SAM" id="MobiDB-lite"/>
    </source>
</evidence>
<feature type="region of interest" description="Disordered" evidence="5">
    <location>
        <begin position="1"/>
        <end position="144"/>
    </location>
</feature>
<dbReference type="FunFam" id="2.40.50.140:FF:000103">
    <property type="entry name" value="protein RRP5 homolog"/>
    <property type="match status" value="1"/>
</dbReference>
<dbReference type="FunFam" id="2.40.50.140:FF:000155">
    <property type="entry name" value="rRNA biogenesis protein RRP5"/>
    <property type="match status" value="1"/>
</dbReference>
<feature type="domain" description="S1 motif" evidence="6">
    <location>
        <begin position="305"/>
        <end position="366"/>
    </location>
</feature>
<feature type="compositionally biased region" description="Low complexity" evidence="5">
    <location>
        <begin position="42"/>
        <end position="55"/>
    </location>
</feature>
<proteinExistence type="predicted"/>
<feature type="domain" description="S1 motif" evidence="6">
    <location>
        <begin position="588"/>
        <end position="657"/>
    </location>
</feature>
<dbReference type="Pfam" id="PF23459">
    <property type="entry name" value="S1_RRP5"/>
    <property type="match status" value="1"/>
</dbReference>
<dbReference type="PANTHER" id="PTHR23270:SF10">
    <property type="entry name" value="PROTEIN RRP5 HOMOLOG"/>
    <property type="match status" value="1"/>
</dbReference>
<dbReference type="RefSeq" id="XP_025377280.1">
    <property type="nucleotide sequence ID" value="XM_025517837.1"/>
</dbReference>
<dbReference type="SUPFAM" id="SSF48452">
    <property type="entry name" value="TPR-like"/>
    <property type="match status" value="1"/>
</dbReference>
<comment type="subcellular location">
    <subcellularLocation>
        <location evidence="1">Nucleus</location>
        <location evidence="1">Nucleolus</location>
    </subcellularLocation>
</comment>
<feature type="domain" description="S1 motif" evidence="6">
    <location>
        <begin position="779"/>
        <end position="833"/>
    </location>
</feature>
<dbReference type="InterPro" id="IPR003029">
    <property type="entry name" value="S1_domain"/>
</dbReference>
<feature type="domain" description="S1 motif" evidence="6">
    <location>
        <begin position="682"/>
        <end position="761"/>
    </location>
</feature>
<feature type="region of interest" description="Disordered" evidence="5">
    <location>
        <begin position="937"/>
        <end position="957"/>
    </location>
</feature>
<dbReference type="InterPro" id="IPR045209">
    <property type="entry name" value="Rrp5"/>
</dbReference>
<keyword evidence="2" id="KW-0698">rRNA processing</keyword>
<evidence type="ECO:0000313" key="7">
    <source>
        <dbReference type="EMBL" id="PWN90082.1"/>
    </source>
</evidence>
<keyword evidence="8" id="KW-1185">Reference proteome</keyword>
<feature type="domain" description="S1 motif" evidence="6">
    <location>
        <begin position="969"/>
        <end position="1039"/>
    </location>
</feature>
<sequence>MPGLKRSRKDDVAESGGKAKKALHEKKGDGSHKVKKARRASTDAASASASTSAAAPPKEVDFPRGGGSSLTPFEHHQVLREVKDESAKRREAKQQAAADDDLFSSDKKSKAGGKKALDRSKRQEGDRNKKGGKKSASNTLKEGAKAELKTRVEALNYKRLLPGTRLLATILAVHPLALVVSMPNQMLGHVPITHISQPLTARLHQAADDSDDDDSESEQENEDEDEVMDGGEAKGSKGVPELRDLYQVGQWVSVSVVAVHSAEKVRGRERGREGGEYEQESRRVELSMDPRLVNEGVSPQDLSRGFVLPMAVRSKEDHGYLMDVGIEGFEGFLSFKDGASLHVGQVIEAAVISVGDNKRTLSATTNAKELRKAELPSTSAPAISGLVPGNLVSALVMDSSNAGLHVKLWGMFDATIDSTHLPHSDGEASGVPVGSKIKARILWDLGPAADTAASLEGDVASSSSSAHARKLALSAAPHVVELAEPASIVGQDIPSVGTDVEATVTSTLGDWGLTCKLEGTRLLGFAHISNVSDDHIERLPPTSGPFKIGTTHQARVVGHSLTDQVLQLSLKPSVLQRSFMRVSDVQNGQVVKATVKTVNSKAIILDLKGTVDGVVFPNHFSDVPLKKPEKKYKEGQAVKARILRVDPERNRIALTLKRTLVQSELPVVSSVVEGDVQAARVGVVTHAVVSKVLEGVAGPTAILVDMYGPVRAYVPISEATESPLTSSEAGSLRNAFFEGKVLKIRVTRIDKETGRVTASVRQATASYLAKLNLDAVELGEKVHGKVVAVRRDIVVVNLEPSGVRALVGLHTVAQEKGCSVDDVKAMVSEGDELTNLTILDKSPEKGAVFCGGSNARAKVSATGATVEQGSVHTVKVMHKNETAAVVALPGGLRGKLHVTDCGDDFGAPRRDAASDLLPNEGDTIDVAVIQHLGKMADVSTRPSRRSTDAAKGKAPRDVQIDDAADLQEGQVVRGFVKSMAESAGLFVEVSRRLTGRVKIKDLFEERFVKDWMSEFEVGQLVEARVLKVVDKRRLDLTLKKVQGGQQQATSLPKLELKPGDKIKGFVKSVVEFGVFVQVEGANVSGLAHKSELSDNKSTSAQEALKAFNVGDRVMAKVLKVEGKADGSVKVSFGLKPSYFEPEDFDEDDDDDESGSLEDGSDDDEDDDDEDGSDVEMDASQLLNGDSDDEEMLQLGEDSAEEDEEEEEAEEGDDDEEQSMSEEDEEEEEATPPEAPASKISGKVVAPALELAGGFSWSAQQDDDDERASDSASDSEQDSDGDDEEDEEARRRSDKKNKKKQKTVFEEDITADLATKKPESAMDFERLLLGSPDSSFLWIQFMSLQLQLSDVDRAREVGRKALKVINFREEQERFNVWVALLNLENSYGSDESFEATFKEACQTNESKKVHLRTAELLEVSGKIEKAHDVWKRTTKRFGHSSKVWVGFGRFLLRSHREDEARALIPRAMQSLERRKHVKTIVGFALAEFKLGDTERARTIFEGLVDSHPKKLDVWWQYIDQETRLNNIAQVRDLFERILSLRQSSKKAKSILKKWLDFEKRSGTKEGEQQVLERAREFVEELQARQRAGEGATEPEEEQDDEDED</sequence>
<dbReference type="SMART" id="SM00386">
    <property type="entry name" value="HAT"/>
    <property type="match status" value="4"/>
</dbReference>
<dbReference type="Gene3D" id="2.40.50.140">
    <property type="entry name" value="Nucleic acid-binding proteins"/>
    <property type="match status" value="7"/>
</dbReference>
<dbReference type="SMART" id="SM00316">
    <property type="entry name" value="S1"/>
    <property type="match status" value="9"/>
</dbReference>
<dbReference type="Proteomes" id="UP000245768">
    <property type="component" value="Unassembled WGS sequence"/>
</dbReference>
<keyword evidence="4" id="KW-0539">Nucleus</keyword>
<dbReference type="EMBL" id="KZ819636">
    <property type="protein sequence ID" value="PWN90082.1"/>
    <property type="molecule type" value="Genomic_DNA"/>
</dbReference>
<evidence type="ECO:0000313" key="8">
    <source>
        <dbReference type="Proteomes" id="UP000245768"/>
    </source>
</evidence>
<evidence type="ECO:0000256" key="4">
    <source>
        <dbReference type="ARBA" id="ARBA00023242"/>
    </source>
</evidence>
<dbReference type="FunCoup" id="A0A316YLL9">
    <property type="interactions" value="513"/>
</dbReference>
<feature type="compositionally biased region" description="Basic residues" evidence="5">
    <location>
        <begin position="1291"/>
        <end position="1301"/>
    </location>
</feature>
<dbReference type="Pfam" id="PF05843">
    <property type="entry name" value="Suf"/>
    <property type="match status" value="1"/>
</dbReference>
<dbReference type="Gene3D" id="1.25.40.10">
    <property type="entry name" value="Tetratricopeptide repeat domain"/>
    <property type="match status" value="1"/>
</dbReference>
<feature type="region of interest" description="Disordered" evidence="5">
    <location>
        <begin position="1138"/>
        <end position="1302"/>
    </location>
</feature>
<feature type="compositionally biased region" description="Acidic residues" evidence="5">
    <location>
        <begin position="1185"/>
        <end position="1230"/>
    </location>
</feature>
<dbReference type="InterPro" id="IPR008847">
    <property type="entry name" value="Suf"/>
</dbReference>
<dbReference type="InterPro" id="IPR011990">
    <property type="entry name" value="TPR-like_helical_dom_sf"/>
</dbReference>
<organism evidence="7 8">
    <name type="scientific">Acaromyces ingoldii</name>
    <dbReference type="NCBI Taxonomy" id="215250"/>
    <lineage>
        <taxon>Eukaryota</taxon>
        <taxon>Fungi</taxon>
        <taxon>Dikarya</taxon>
        <taxon>Basidiomycota</taxon>
        <taxon>Ustilaginomycotina</taxon>
        <taxon>Exobasidiomycetes</taxon>
        <taxon>Exobasidiales</taxon>
        <taxon>Cryptobasidiaceae</taxon>
        <taxon>Acaromyces</taxon>
    </lineage>
</organism>
<evidence type="ECO:0000256" key="1">
    <source>
        <dbReference type="ARBA" id="ARBA00004604"/>
    </source>
</evidence>
<dbReference type="InterPro" id="IPR057302">
    <property type="entry name" value="Rrp5_S1"/>
</dbReference>
<evidence type="ECO:0000256" key="2">
    <source>
        <dbReference type="ARBA" id="ARBA00022552"/>
    </source>
</evidence>
<dbReference type="GO" id="GO:0006364">
    <property type="term" value="P:rRNA processing"/>
    <property type="evidence" value="ECO:0007669"/>
    <property type="project" value="UniProtKB-KW"/>
</dbReference>
<dbReference type="PANTHER" id="PTHR23270">
    <property type="entry name" value="PROGRAMMED CELL DEATH PROTEIN 11 PRE-RRNA PROCESSING PROTEIN RRP5"/>
    <property type="match status" value="1"/>
</dbReference>
<feature type="compositionally biased region" description="Basic and acidic residues" evidence="5">
    <location>
        <begin position="945"/>
        <end position="957"/>
    </location>
</feature>
<dbReference type="GeneID" id="37039753"/>
<protein>
    <submittedName>
        <fullName evidence="7">Nucleic acid-binding protein</fullName>
    </submittedName>
</protein>
<dbReference type="FunFam" id="1.25.40.10:FF:000727">
    <property type="entry name" value="Chromosome 1, whole genome shotgun sequence"/>
    <property type="match status" value="1"/>
</dbReference>
<dbReference type="CDD" id="cd05697">
    <property type="entry name" value="S1_Rrp5_repeat_hs5"/>
    <property type="match status" value="1"/>
</dbReference>
<dbReference type="InterPro" id="IPR003107">
    <property type="entry name" value="HAT"/>
</dbReference>
<evidence type="ECO:0000259" key="6">
    <source>
        <dbReference type="PROSITE" id="PS50126"/>
    </source>
</evidence>
<feature type="domain" description="S1 motif" evidence="6">
    <location>
        <begin position="497"/>
        <end position="571"/>
    </location>
</feature>
<dbReference type="GO" id="GO:0003723">
    <property type="term" value="F:RNA binding"/>
    <property type="evidence" value="ECO:0007669"/>
    <property type="project" value="TreeGrafter"/>
</dbReference>
<accession>A0A316YLL9</accession>
<feature type="compositionally biased region" description="Basic and acidic residues" evidence="5">
    <location>
        <begin position="104"/>
        <end position="129"/>
    </location>
</feature>